<reference evidence="2 3" key="1">
    <citation type="submission" date="2024-09" db="EMBL/GenBank/DDBJ databases">
        <authorList>
            <person name="Sun Q."/>
            <person name="Mori K."/>
        </authorList>
    </citation>
    <scope>NUCLEOTIDE SEQUENCE [LARGE SCALE GENOMIC DNA]</scope>
    <source>
        <strain evidence="2 3">JCM 3143</strain>
    </source>
</reference>
<evidence type="ECO:0000256" key="1">
    <source>
        <dbReference type="SAM" id="SignalP"/>
    </source>
</evidence>
<dbReference type="RefSeq" id="WP_344984154.1">
    <property type="nucleotide sequence ID" value="NZ_BAAAXV010000001.1"/>
</dbReference>
<feature type="signal peptide" evidence="1">
    <location>
        <begin position="1"/>
        <end position="28"/>
    </location>
</feature>
<comment type="caution">
    <text evidence="2">The sequence shown here is derived from an EMBL/GenBank/DDBJ whole genome shotgun (WGS) entry which is preliminary data.</text>
</comment>
<dbReference type="Proteomes" id="UP001589532">
    <property type="component" value="Unassembled WGS sequence"/>
</dbReference>
<accession>A0ABV5S9A7</accession>
<protein>
    <submittedName>
        <fullName evidence="2">Uncharacterized protein</fullName>
    </submittedName>
</protein>
<name>A0ABV5S9A7_9ACTN</name>
<feature type="chain" id="PRO_5045887238" evidence="1">
    <location>
        <begin position="29"/>
        <end position="55"/>
    </location>
</feature>
<gene>
    <name evidence="2" type="ORF">ACFFSA_30295</name>
</gene>
<evidence type="ECO:0000313" key="3">
    <source>
        <dbReference type="Proteomes" id="UP001589532"/>
    </source>
</evidence>
<sequence length="55" mass="5488">MKRRAALTVGAAATTLFTTFGAGSVAYAESQAARTDPVGAAATCYGNTCSGKDPM</sequence>
<dbReference type="EMBL" id="JBHMBW010000031">
    <property type="protein sequence ID" value="MFB9627393.1"/>
    <property type="molecule type" value="Genomic_DNA"/>
</dbReference>
<keyword evidence="1" id="KW-0732">Signal</keyword>
<keyword evidence="3" id="KW-1185">Reference proteome</keyword>
<evidence type="ECO:0000313" key="2">
    <source>
        <dbReference type="EMBL" id="MFB9627393.1"/>
    </source>
</evidence>
<organism evidence="2 3">
    <name type="scientific">Nonomuraea helvata</name>
    <dbReference type="NCBI Taxonomy" id="37484"/>
    <lineage>
        <taxon>Bacteria</taxon>
        <taxon>Bacillati</taxon>
        <taxon>Actinomycetota</taxon>
        <taxon>Actinomycetes</taxon>
        <taxon>Streptosporangiales</taxon>
        <taxon>Streptosporangiaceae</taxon>
        <taxon>Nonomuraea</taxon>
    </lineage>
</organism>
<proteinExistence type="predicted"/>